<dbReference type="AlphaFoldDB" id="A0A0G3VQY1"/>
<dbReference type="SUPFAM" id="SSF56553">
    <property type="entry name" value="Insert subdomain of RNA polymerase alpha subunit"/>
    <property type="match status" value="1"/>
</dbReference>
<dbReference type="EMBL" id="KP686076">
    <property type="protein sequence ID" value="AKL82385.1"/>
    <property type="molecule type" value="Genomic_DNA"/>
</dbReference>
<dbReference type="InterPro" id="IPR036643">
    <property type="entry name" value="RNApol_insert_sf"/>
</dbReference>
<proteinExistence type="predicted"/>
<gene>
    <name evidence="1" type="primary">rpoA</name>
</gene>
<dbReference type="Gene3D" id="2.170.120.12">
    <property type="entry name" value="DNA-directed RNA polymerase, insert domain"/>
    <property type="match status" value="1"/>
</dbReference>
<evidence type="ECO:0000313" key="1">
    <source>
        <dbReference type="EMBL" id="AKL82385.1"/>
    </source>
</evidence>
<name>A0A0G3VQY1_EUGGR</name>
<keyword evidence="1" id="KW-0150">Chloroplast</keyword>
<accession>A0A0G3VQY1</accession>
<geneLocation type="chloroplast" evidence="1"/>
<protein>
    <submittedName>
        <fullName evidence="1">RNA polymerase alpha subunit</fullName>
    </submittedName>
</protein>
<reference evidence="1" key="1">
    <citation type="journal article" date="2015" name="J. Eukaryot. Microbiol.">
        <title>Chloroplast Genome Evolution in the Euglenaceae.</title>
        <authorList>
            <person name="Bennett M.S."/>
            <person name="Triemer R.E."/>
        </authorList>
    </citation>
    <scope>NUCLEOTIDE SEQUENCE</scope>
    <source>
        <strain evidence="1">SAG 1224-5/15</strain>
    </source>
</reference>
<sequence length="174" mass="20229">MKYLKIYVLRSRLLKDGNLAFFKVKNLQFFDKNFFVTEIRRITNVMFFVTNNLKNTSTFHVVHNFLGLEELKQSLLEITKKFKLLRFKLCSKSYQGNKFFAVLNAFEVKDFLSGDIIFPPHLKLLNSRELLFTKISFNITLKILLKITTDGSVTPFNAFIKALQSSNLVTLTNA</sequence>
<keyword evidence="1" id="KW-0934">Plastid</keyword>
<organism evidence="1">
    <name type="scientific">Euglena gracilis var. bacillaris</name>
    <dbReference type="NCBI Taxonomy" id="158060"/>
    <lineage>
        <taxon>Eukaryota</taxon>
        <taxon>Discoba</taxon>
        <taxon>Euglenozoa</taxon>
        <taxon>Euglenida</taxon>
        <taxon>Spirocuta</taxon>
        <taxon>Euglenophyceae</taxon>
        <taxon>Euglenales</taxon>
        <taxon>Euglenaceae</taxon>
        <taxon>Euglena</taxon>
    </lineage>
</organism>